<dbReference type="EMBL" id="NBAG03000278">
    <property type="protein sequence ID" value="PNI51561.1"/>
    <property type="molecule type" value="Genomic_DNA"/>
</dbReference>
<evidence type="ECO:0000313" key="3">
    <source>
        <dbReference type="Proteomes" id="UP000236370"/>
    </source>
</evidence>
<sequence length="42" mass="4874">MGDERPHYYGKHGTPQKYDPTFKGPIYNSLDSWRPSKGDLPH</sequence>
<feature type="region of interest" description="Disordered" evidence="1">
    <location>
        <begin position="1"/>
        <end position="23"/>
    </location>
</feature>
<dbReference type="Proteomes" id="UP000236370">
    <property type="component" value="Unassembled WGS sequence"/>
</dbReference>
<name>A0A2J8LWA8_PANTR</name>
<reference evidence="2 3" key="1">
    <citation type="submission" date="2017-12" db="EMBL/GenBank/DDBJ databases">
        <title>High-resolution comparative analysis of great ape genomes.</title>
        <authorList>
            <person name="Pollen A."/>
            <person name="Hastie A."/>
            <person name="Hormozdiari F."/>
            <person name="Dougherty M."/>
            <person name="Liu R."/>
            <person name="Chaisson M."/>
            <person name="Hoppe E."/>
            <person name="Hill C."/>
            <person name="Pang A."/>
            <person name="Hillier L."/>
            <person name="Baker C."/>
            <person name="Armstrong J."/>
            <person name="Shendure J."/>
            <person name="Paten B."/>
            <person name="Wilson R."/>
            <person name="Chao H."/>
            <person name="Schneider V."/>
            <person name="Ventura M."/>
            <person name="Kronenberg Z."/>
            <person name="Murali S."/>
            <person name="Gordon D."/>
            <person name="Cantsilieris S."/>
            <person name="Munson K."/>
            <person name="Nelson B."/>
            <person name="Raja A."/>
            <person name="Underwood J."/>
            <person name="Diekhans M."/>
            <person name="Fiddes I."/>
            <person name="Haussler D."/>
            <person name="Eichler E."/>
        </authorList>
    </citation>
    <scope>NUCLEOTIDE SEQUENCE [LARGE SCALE GENOMIC DNA]</scope>
    <source>
        <strain evidence="2">Yerkes chimp pedigree #C0471</strain>
    </source>
</reference>
<gene>
    <name evidence="2" type="ORF">CK820_G0026516</name>
</gene>
<dbReference type="AlphaFoldDB" id="A0A2J8LWA8"/>
<evidence type="ECO:0000256" key="1">
    <source>
        <dbReference type="SAM" id="MobiDB-lite"/>
    </source>
</evidence>
<evidence type="ECO:0000313" key="2">
    <source>
        <dbReference type="EMBL" id="PNI51561.1"/>
    </source>
</evidence>
<organism evidence="2 3">
    <name type="scientific">Pan troglodytes</name>
    <name type="common">Chimpanzee</name>
    <dbReference type="NCBI Taxonomy" id="9598"/>
    <lineage>
        <taxon>Eukaryota</taxon>
        <taxon>Metazoa</taxon>
        <taxon>Chordata</taxon>
        <taxon>Craniata</taxon>
        <taxon>Vertebrata</taxon>
        <taxon>Euteleostomi</taxon>
        <taxon>Mammalia</taxon>
        <taxon>Eutheria</taxon>
        <taxon>Euarchontoglires</taxon>
        <taxon>Primates</taxon>
        <taxon>Haplorrhini</taxon>
        <taxon>Catarrhini</taxon>
        <taxon>Hominidae</taxon>
        <taxon>Pan</taxon>
    </lineage>
</organism>
<protein>
    <submittedName>
        <fullName evidence="2">SLC44A2 isoform 12</fullName>
    </submittedName>
</protein>
<accession>A0A2J8LWA8</accession>
<proteinExistence type="predicted"/>
<comment type="caution">
    <text evidence="2">The sequence shown here is derived from an EMBL/GenBank/DDBJ whole genome shotgun (WGS) entry which is preliminary data.</text>
</comment>